<dbReference type="Proteomes" id="UP000038010">
    <property type="component" value="Unassembled WGS sequence"/>
</dbReference>
<dbReference type="RefSeq" id="XP_018005033.1">
    <property type="nucleotide sequence ID" value="XM_018142804.1"/>
</dbReference>
<comment type="caution">
    <text evidence="2">The sequence shown here is derived from an EMBL/GenBank/DDBJ whole genome shotgun (WGS) entry which is preliminary data.</text>
</comment>
<feature type="region of interest" description="Disordered" evidence="1">
    <location>
        <begin position="354"/>
        <end position="408"/>
    </location>
</feature>
<organism evidence="2 3">
    <name type="scientific">Cyphellophora attinorum</name>
    <dbReference type="NCBI Taxonomy" id="1664694"/>
    <lineage>
        <taxon>Eukaryota</taxon>
        <taxon>Fungi</taxon>
        <taxon>Dikarya</taxon>
        <taxon>Ascomycota</taxon>
        <taxon>Pezizomycotina</taxon>
        <taxon>Eurotiomycetes</taxon>
        <taxon>Chaetothyriomycetidae</taxon>
        <taxon>Chaetothyriales</taxon>
        <taxon>Cyphellophoraceae</taxon>
        <taxon>Cyphellophora</taxon>
    </lineage>
</organism>
<dbReference type="AlphaFoldDB" id="A0A0N1HAL2"/>
<dbReference type="EMBL" id="LFJN01000002">
    <property type="protein sequence ID" value="KPI45070.1"/>
    <property type="molecule type" value="Genomic_DNA"/>
</dbReference>
<gene>
    <name evidence="2" type="ORF">AB675_2804</name>
</gene>
<feature type="compositionally biased region" description="Basic and acidic residues" evidence="1">
    <location>
        <begin position="362"/>
        <end position="378"/>
    </location>
</feature>
<name>A0A0N1HAL2_9EURO</name>
<feature type="compositionally biased region" description="Polar residues" evidence="1">
    <location>
        <begin position="70"/>
        <end position="86"/>
    </location>
</feature>
<accession>A0A0N1HAL2</accession>
<keyword evidence="3" id="KW-1185">Reference proteome</keyword>
<evidence type="ECO:0000256" key="1">
    <source>
        <dbReference type="SAM" id="MobiDB-lite"/>
    </source>
</evidence>
<dbReference type="VEuPathDB" id="FungiDB:AB675_2804"/>
<reference evidence="2 3" key="1">
    <citation type="submission" date="2015-06" db="EMBL/GenBank/DDBJ databases">
        <title>Draft genome of the ant-associated black yeast Phialophora attae CBS 131958.</title>
        <authorList>
            <person name="Moreno L.F."/>
            <person name="Stielow B.J."/>
            <person name="de Hoog S."/>
            <person name="Vicente V.A."/>
            <person name="Weiss V.A."/>
            <person name="de Vries M."/>
            <person name="Cruz L.M."/>
            <person name="Souza E.M."/>
        </authorList>
    </citation>
    <scope>NUCLEOTIDE SEQUENCE [LARGE SCALE GENOMIC DNA]</scope>
    <source>
        <strain evidence="2 3">CBS 131958</strain>
    </source>
</reference>
<feature type="region of interest" description="Disordered" evidence="1">
    <location>
        <begin position="1"/>
        <end position="23"/>
    </location>
</feature>
<protein>
    <submittedName>
        <fullName evidence="2">Uncharacterized protein</fullName>
    </submittedName>
</protein>
<dbReference type="GeneID" id="28734684"/>
<proteinExistence type="predicted"/>
<feature type="region of interest" description="Disordered" evidence="1">
    <location>
        <begin position="69"/>
        <end position="95"/>
    </location>
</feature>
<evidence type="ECO:0000313" key="3">
    <source>
        <dbReference type="Proteomes" id="UP000038010"/>
    </source>
</evidence>
<sequence>MGESDSGTESSRIPQASDVNSHAMSNVSNSDLEHLRTAHRALSHMSGSSFKIMSTDSVHDSAFALRFAKSPSTSESVSQDTNTNEVNGERGNGGSHKFVVNVEGNNEPIEGSRISLENQFDFNGPGYIFSGFHGATFPRVTKIELWLHQGEVSNISALVIRPRGFPEPLAIHTGFGSTANHSCVVEVARPLCGDNMAEVLLEPRRGNVESIQSKRATGRCVARLLIFDDSLDLKGPSDIRICVKKEAPLQSVISQVYVRDLVGVRPTCEDGSDVSLMLGTNNKWHKIQLRAPSGKDTTAMPLSDSGGPRACGIVTEHETETSIACHHCERISWDPVIEWDHKLAVGPICPHADNGSSGGGGRDGDDLHGDGDHDDSRCKGKTFIDAGDAKDNDYRPMPGSQIYLDGRMMNRARSTMPVVP</sequence>
<evidence type="ECO:0000313" key="2">
    <source>
        <dbReference type="EMBL" id="KPI45070.1"/>
    </source>
</evidence>